<proteinExistence type="predicted"/>
<evidence type="ECO:0000313" key="1">
    <source>
        <dbReference type="EMBL" id="GFU00253.1"/>
    </source>
</evidence>
<dbReference type="EMBL" id="BMAW01076163">
    <property type="protein sequence ID" value="GFU00253.1"/>
    <property type="molecule type" value="Genomic_DNA"/>
</dbReference>
<evidence type="ECO:0000313" key="2">
    <source>
        <dbReference type="Proteomes" id="UP000887013"/>
    </source>
</evidence>
<protein>
    <submittedName>
        <fullName evidence="1">Uncharacterized protein</fullName>
    </submittedName>
</protein>
<gene>
    <name evidence="1" type="ORF">NPIL_359881</name>
</gene>
<dbReference type="AlphaFoldDB" id="A0A8X6Q4P4"/>
<reference evidence="1" key="1">
    <citation type="submission" date="2020-08" db="EMBL/GenBank/DDBJ databases">
        <title>Multicomponent nature underlies the extraordinary mechanical properties of spider dragline silk.</title>
        <authorList>
            <person name="Kono N."/>
            <person name="Nakamura H."/>
            <person name="Mori M."/>
            <person name="Yoshida Y."/>
            <person name="Ohtoshi R."/>
            <person name="Malay A.D."/>
            <person name="Moran D.A.P."/>
            <person name="Tomita M."/>
            <person name="Numata K."/>
            <person name="Arakawa K."/>
        </authorList>
    </citation>
    <scope>NUCLEOTIDE SEQUENCE</scope>
</reference>
<sequence length="121" mass="13642">MLDDEANERIVERKLWMGTDATLLHEGFYAIVSVLAAGKLGYYCLQSSRLGPLQVGFYGEDGYSDWLLRGVLHPHDHFLLDAHDSHVLPLQRRSGKRFESKGRVPFVSTSPCNLIPSKREG</sequence>
<dbReference type="Proteomes" id="UP000887013">
    <property type="component" value="Unassembled WGS sequence"/>
</dbReference>
<keyword evidence="2" id="KW-1185">Reference proteome</keyword>
<organism evidence="1 2">
    <name type="scientific">Nephila pilipes</name>
    <name type="common">Giant wood spider</name>
    <name type="synonym">Nephila maculata</name>
    <dbReference type="NCBI Taxonomy" id="299642"/>
    <lineage>
        <taxon>Eukaryota</taxon>
        <taxon>Metazoa</taxon>
        <taxon>Ecdysozoa</taxon>
        <taxon>Arthropoda</taxon>
        <taxon>Chelicerata</taxon>
        <taxon>Arachnida</taxon>
        <taxon>Araneae</taxon>
        <taxon>Araneomorphae</taxon>
        <taxon>Entelegynae</taxon>
        <taxon>Araneoidea</taxon>
        <taxon>Nephilidae</taxon>
        <taxon>Nephila</taxon>
    </lineage>
</organism>
<name>A0A8X6Q4P4_NEPPI</name>
<comment type="caution">
    <text evidence="1">The sequence shown here is derived from an EMBL/GenBank/DDBJ whole genome shotgun (WGS) entry which is preliminary data.</text>
</comment>
<accession>A0A8X6Q4P4</accession>